<protein>
    <recommendedName>
        <fullName evidence="4">DUF3040 domain-containing protein</fullName>
    </recommendedName>
</protein>
<proteinExistence type="predicted"/>
<dbReference type="EMBL" id="JAGGLB010000043">
    <property type="protein sequence ID" value="MBP1996050.1"/>
    <property type="molecule type" value="Genomic_DNA"/>
</dbReference>
<comment type="caution">
    <text evidence="2">The sequence shown here is derived from an EMBL/GenBank/DDBJ whole genome shotgun (WGS) entry which is preliminary data.</text>
</comment>
<sequence length="117" mass="13587">MEKESKQHEHEPLVLNAEEQQFMNGVLDKVMRLQLKEKTQQHLELTSSRRHNKLFAKRMLVYRLAMLALLIGSGVVFFVNGFSIGIVLCMSVLWMCAGVIHEYVQTIEDKDDNLIKR</sequence>
<keyword evidence="3" id="KW-1185">Reference proteome</keyword>
<evidence type="ECO:0008006" key="4">
    <source>
        <dbReference type="Google" id="ProtNLM"/>
    </source>
</evidence>
<dbReference type="RefSeq" id="WP_209978122.1">
    <property type="nucleotide sequence ID" value="NZ_JAGGLB010000043.1"/>
</dbReference>
<dbReference type="Proteomes" id="UP001519287">
    <property type="component" value="Unassembled WGS sequence"/>
</dbReference>
<keyword evidence="1" id="KW-0812">Transmembrane</keyword>
<feature type="transmembrane region" description="Helical" evidence="1">
    <location>
        <begin position="60"/>
        <end position="78"/>
    </location>
</feature>
<organism evidence="2 3">
    <name type="scientific">Paenibacillus eucommiae</name>
    <dbReference type="NCBI Taxonomy" id="1355755"/>
    <lineage>
        <taxon>Bacteria</taxon>
        <taxon>Bacillati</taxon>
        <taxon>Bacillota</taxon>
        <taxon>Bacilli</taxon>
        <taxon>Bacillales</taxon>
        <taxon>Paenibacillaceae</taxon>
        <taxon>Paenibacillus</taxon>
    </lineage>
</organism>
<evidence type="ECO:0000256" key="1">
    <source>
        <dbReference type="SAM" id="Phobius"/>
    </source>
</evidence>
<reference evidence="2 3" key="1">
    <citation type="submission" date="2021-03" db="EMBL/GenBank/DDBJ databases">
        <title>Genomic Encyclopedia of Type Strains, Phase IV (KMG-IV): sequencing the most valuable type-strain genomes for metagenomic binning, comparative biology and taxonomic classification.</title>
        <authorList>
            <person name="Goeker M."/>
        </authorList>
    </citation>
    <scope>NUCLEOTIDE SEQUENCE [LARGE SCALE GENOMIC DNA]</scope>
    <source>
        <strain evidence="2 3">DSM 26048</strain>
    </source>
</reference>
<keyword evidence="1" id="KW-1133">Transmembrane helix</keyword>
<feature type="transmembrane region" description="Helical" evidence="1">
    <location>
        <begin position="84"/>
        <end position="104"/>
    </location>
</feature>
<evidence type="ECO:0000313" key="3">
    <source>
        <dbReference type="Proteomes" id="UP001519287"/>
    </source>
</evidence>
<keyword evidence="1" id="KW-0472">Membrane</keyword>
<accession>A0ABS4J885</accession>
<name>A0ABS4J885_9BACL</name>
<gene>
    <name evidence="2" type="ORF">J2Z66_007694</name>
</gene>
<evidence type="ECO:0000313" key="2">
    <source>
        <dbReference type="EMBL" id="MBP1996050.1"/>
    </source>
</evidence>